<reference evidence="1" key="1">
    <citation type="submission" date="2023-10" db="EMBL/GenBank/DDBJ databases">
        <authorList>
            <person name="Rodriguez Cubillos JULIANA M."/>
            <person name="De Vega J."/>
        </authorList>
    </citation>
    <scope>NUCLEOTIDE SEQUENCE</scope>
</reference>
<keyword evidence="2" id="KW-1185">Reference proteome</keyword>
<evidence type="ECO:0000313" key="1">
    <source>
        <dbReference type="EMBL" id="CAJ2646654.1"/>
    </source>
</evidence>
<accession>A0ACB0JNH3</accession>
<dbReference type="Proteomes" id="UP001177021">
    <property type="component" value="Unassembled WGS sequence"/>
</dbReference>
<comment type="caution">
    <text evidence="1">The sequence shown here is derived from an EMBL/GenBank/DDBJ whole genome shotgun (WGS) entry which is preliminary data.</text>
</comment>
<protein>
    <submittedName>
        <fullName evidence="1">Uncharacterized protein</fullName>
    </submittedName>
</protein>
<proteinExistence type="predicted"/>
<dbReference type="EMBL" id="CASHSV030000109">
    <property type="protein sequence ID" value="CAJ2646654.1"/>
    <property type="molecule type" value="Genomic_DNA"/>
</dbReference>
<gene>
    <name evidence="1" type="ORF">MILVUS5_LOCUS15327</name>
</gene>
<evidence type="ECO:0000313" key="2">
    <source>
        <dbReference type="Proteomes" id="UP001177021"/>
    </source>
</evidence>
<organism evidence="1 2">
    <name type="scientific">Trifolium pratense</name>
    <name type="common">Red clover</name>
    <dbReference type="NCBI Taxonomy" id="57577"/>
    <lineage>
        <taxon>Eukaryota</taxon>
        <taxon>Viridiplantae</taxon>
        <taxon>Streptophyta</taxon>
        <taxon>Embryophyta</taxon>
        <taxon>Tracheophyta</taxon>
        <taxon>Spermatophyta</taxon>
        <taxon>Magnoliopsida</taxon>
        <taxon>eudicotyledons</taxon>
        <taxon>Gunneridae</taxon>
        <taxon>Pentapetalae</taxon>
        <taxon>rosids</taxon>
        <taxon>fabids</taxon>
        <taxon>Fabales</taxon>
        <taxon>Fabaceae</taxon>
        <taxon>Papilionoideae</taxon>
        <taxon>50 kb inversion clade</taxon>
        <taxon>NPAAA clade</taxon>
        <taxon>Hologalegina</taxon>
        <taxon>IRL clade</taxon>
        <taxon>Trifolieae</taxon>
        <taxon>Trifolium</taxon>
    </lineage>
</organism>
<name>A0ACB0JNH3_TRIPR</name>
<sequence length="365" mass="41627">MYSLSFSHQTRPHSSLNISSLIALNHVKSHLVTRSSSSPDSFIISFNASKIHSNLAMSPISYCFIDCATYLNVETAQAIDQIHGSCVHRILSGLHTFHMEYDPHSNLGKLPQCFVHKFGSLIDTHVMLQDPNGNEFQVRVLKKCNEMYFEQGWLVLRDFYDIWFGAWVSFTYINPKLLIIRLTTRWGTDVKYPFHDPPHKHMLATTGTNSNIGTSTDLRTSSNVLVLPRSFVRTYLKRLTLYDVQSGILVLPWYGFGEFAFAYTFSELVLVDHVGCRYPCRVQFGVDSEGELACKVFGRWMGFCRKHCLAEGQKIRFAVNEPTRNFVMYVCVYPQIGIQTTLSYPLNDGSYLPLCVSQQYFVASS</sequence>